<dbReference type="Pfam" id="PF00227">
    <property type="entry name" value="Proteasome"/>
    <property type="match status" value="1"/>
</dbReference>
<protein>
    <recommendedName>
        <fullName evidence="9">Proteasome subunit beta</fullName>
    </recommendedName>
</protein>
<dbReference type="AlphaFoldDB" id="T1WGT6"/>
<keyword evidence="6 9" id="KW-0647">Proteasome</keyword>
<dbReference type="InterPro" id="IPR029055">
    <property type="entry name" value="Ntn_hydrolases_N"/>
</dbReference>
<dbReference type="InterPro" id="IPR024689">
    <property type="entry name" value="Proteasome_bsu_C"/>
</dbReference>
<evidence type="ECO:0000256" key="3">
    <source>
        <dbReference type="ARBA" id="ARBA00022670"/>
    </source>
</evidence>
<keyword evidence="2 9" id="KW-0963">Cytoplasm</keyword>
<dbReference type="CDD" id="cd03763">
    <property type="entry name" value="proteasome_beta_type_7"/>
    <property type="match status" value="1"/>
</dbReference>
<dbReference type="FunFam" id="3.60.20.10:FF:000005">
    <property type="entry name" value="Proteasome subunit beta type-2"/>
    <property type="match status" value="1"/>
</dbReference>
<feature type="domain" description="Proteasome beta subunit C-terminal" evidence="10">
    <location>
        <begin position="236"/>
        <end position="272"/>
    </location>
</feature>
<keyword evidence="4" id="KW-0888">Threonine protease</keyword>
<comment type="function">
    <text evidence="9">Component of the proteasome, a multicatalytic proteinase complex which is characterized by its ability to cleave peptides with Arg, Phe, Tyr, Leu, and Glu adjacent to the leaving group at neutral or slightly basic pH. The proteasome has an ATP-dependent proteolytic activity.</text>
</comment>
<evidence type="ECO:0000256" key="4">
    <source>
        <dbReference type="ARBA" id="ARBA00022698"/>
    </source>
</evidence>
<dbReference type="PANTHER" id="PTHR32194">
    <property type="entry name" value="METALLOPROTEASE TLDD"/>
    <property type="match status" value="1"/>
</dbReference>
<comment type="similarity">
    <text evidence="9">Belongs to the peptidase T1B family.</text>
</comment>
<dbReference type="Pfam" id="PF12465">
    <property type="entry name" value="Pr_beta_C"/>
    <property type="match status" value="1"/>
</dbReference>
<dbReference type="InterPro" id="IPR000243">
    <property type="entry name" value="Pept_T1A_subB"/>
</dbReference>
<evidence type="ECO:0000256" key="5">
    <source>
        <dbReference type="ARBA" id="ARBA00022801"/>
    </source>
</evidence>
<keyword evidence="3" id="KW-0645">Protease</keyword>
<evidence type="ECO:0000256" key="9">
    <source>
        <dbReference type="RuleBase" id="RU004203"/>
    </source>
</evidence>
<dbReference type="Gene3D" id="3.60.20.10">
    <property type="entry name" value="Glutamine Phosphoribosylpyrophosphate, subunit 1, domain 1"/>
    <property type="match status" value="1"/>
</dbReference>
<dbReference type="PANTHER" id="PTHR32194:SF9">
    <property type="entry name" value="PROTEASOME SUBUNIT BETA"/>
    <property type="match status" value="1"/>
</dbReference>
<proteinExistence type="evidence at transcript level"/>
<evidence type="ECO:0000256" key="6">
    <source>
        <dbReference type="ARBA" id="ARBA00022942"/>
    </source>
</evidence>
<organism evidence="11">
    <name type="scientific">Protopterus dolloi</name>
    <name type="common">Slender lungfish</name>
    <dbReference type="NCBI Taxonomy" id="27779"/>
    <lineage>
        <taxon>Eukaryota</taxon>
        <taxon>Metazoa</taxon>
        <taxon>Chordata</taxon>
        <taxon>Craniata</taxon>
        <taxon>Vertebrata</taxon>
        <taxon>Euteleostomi</taxon>
        <taxon>Dipnomorpha</taxon>
        <taxon>Ceratodontiformes</taxon>
        <taxon>Lepidosirenoidei</taxon>
        <taxon>Protopteridae</taxon>
        <taxon>Protopterus</taxon>
    </lineage>
</organism>
<keyword evidence="5" id="KW-0378">Hydrolase</keyword>
<evidence type="ECO:0000256" key="8">
    <source>
        <dbReference type="PIRSR" id="PIRSR600243-1"/>
    </source>
</evidence>
<name>T1WGT6_PRODO</name>
<dbReference type="InterPro" id="IPR016050">
    <property type="entry name" value="Proteasome_bsu_CS"/>
</dbReference>
<dbReference type="InterPro" id="IPR023333">
    <property type="entry name" value="Proteasome_suB-type"/>
</dbReference>
<accession>T1WGT6</accession>
<comment type="catalytic activity">
    <reaction evidence="1">
        <text>Cleavage of peptide bonds with very broad specificity.</text>
        <dbReference type="EC" id="3.4.25.1"/>
    </reaction>
</comment>
<evidence type="ECO:0000256" key="1">
    <source>
        <dbReference type="ARBA" id="ARBA00001198"/>
    </source>
</evidence>
<dbReference type="PRINTS" id="PR00141">
    <property type="entry name" value="PROTEASOME"/>
</dbReference>
<comment type="subcellular location">
    <subcellularLocation>
        <location evidence="9">Cytoplasm</location>
    </subcellularLocation>
    <subcellularLocation>
        <location evidence="9">Nucleus</location>
    </subcellularLocation>
</comment>
<dbReference type="PROSITE" id="PS00854">
    <property type="entry name" value="PROTEASOME_BETA_1"/>
    <property type="match status" value="1"/>
</dbReference>
<feature type="active site" description="Nucleophile" evidence="8">
    <location>
        <position position="45"/>
    </location>
</feature>
<dbReference type="PROSITE" id="PS51476">
    <property type="entry name" value="PROTEASOME_BETA_2"/>
    <property type="match status" value="1"/>
</dbReference>
<dbReference type="GO" id="GO:0004298">
    <property type="term" value="F:threonine-type endopeptidase activity"/>
    <property type="evidence" value="ECO:0007669"/>
    <property type="project" value="UniProtKB-KW"/>
</dbReference>
<evidence type="ECO:0000313" key="11">
    <source>
        <dbReference type="EMBL" id="AGU16244.1"/>
    </source>
</evidence>
<keyword evidence="7 9" id="KW-0539">Nucleus</keyword>
<dbReference type="GO" id="GO:0005634">
    <property type="term" value="C:nucleus"/>
    <property type="evidence" value="ECO:0007669"/>
    <property type="project" value="UniProtKB-SubCell"/>
</dbReference>
<sequence>MLNCERVSLLPNGGFSFENCRRNNILKDDLCKLGYKAPKPTKTGTTIAGLVFKDGVILGSDTRATDDMVVANKNCIKIHYITPNIYCCGAGVAADAEITTQLISSNMELHALSTGRQPRVATVNRMIKQMLFRYQGHIGASLLVGGVDFTGPHIYSIHPHGSTDKVPFTAMGSGGSAAIAVLEDRFKANMEMEEAKQLVRGAILAGILGDLGSGSNVDLCIITKDNVEFIRPFDVPTKRGVRQGKYQYKRGTTAITSESVTPLELELVEEVVHSIDME</sequence>
<dbReference type="InterPro" id="IPR001353">
    <property type="entry name" value="Proteasome_sua/b"/>
</dbReference>
<evidence type="ECO:0000259" key="10">
    <source>
        <dbReference type="Pfam" id="PF12465"/>
    </source>
</evidence>
<dbReference type="GO" id="GO:0005839">
    <property type="term" value="C:proteasome core complex"/>
    <property type="evidence" value="ECO:0007669"/>
    <property type="project" value="InterPro"/>
</dbReference>
<reference evidence="11" key="1">
    <citation type="journal article" date="2013" name="Dev. Comp. Immunol.">
        <title>Anti-viral immune responses in a primitive lung: characterization and expression analysis of interferon-inducible immunoproteasome subunits LMP2, LMP7 and MECL-1 in a sarcopterygian fish, the Nigerian spotted lungfish (Protopterus dolloi).</title>
        <authorList>
            <person name="Tacchi L."/>
            <person name="Misra M."/>
            <person name="Salinas I."/>
        </authorList>
    </citation>
    <scope>NUCLEOTIDE SEQUENCE</scope>
</reference>
<dbReference type="GO" id="GO:0005737">
    <property type="term" value="C:cytoplasm"/>
    <property type="evidence" value="ECO:0007669"/>
    <property type="project" value="UniProtKB-SubCell"/>
</dbReference>
<dbReference type="SUPFAM" id="SSF56235">
    <property type="entry name" value="N-terminal nucleophile aminohydrolases (Ntn hydrolases)"/>
    <property type="match status" value="1"/>
</dbReference>
<dbReference type="EMBL" id="KF241955">
    <property type="protein sequence ID" value="AGU16244.1"/>
    <property type="molecule type" value="mRNA"/>
</dbReference>
<evidence type="ECO:0000256" key="7">
    <source>
        <dbReference type="ARBA" id="ARBA00023242"/>
    </source>
</evidence>
<comment type="subunit">
    <text evidence="9">Component of the proteasome complex.</text>
</comment>
<dbReference type="GO" id="GO:0051603">
    <property type="term" value="P:proteolysis involved in protein catabolic process"/>
    <property type="evidence" value="ECO:0007669"/>
    <property type="project" value="InterPro"/>
</dbReference>
<evidence type="ECO:0000256" key="2">
    <source>
        <dbReference type="ARBA" id="ARBA00022490"/>
    </source>
</evidence>